<dbReference type="InterPro" id="IPR006665">
    <property type="entry name" value="OmpA-like"/>
</dbReference>
<name>A0ABU9TTX7_9GAMM</name>
<dbReference type="CDD" id="cd07185">
    <property type="entry name" value="OmpA_C-like"/>
    <property type="match status" value="1"/>
</dbReference>
<evidence type="ECO:0000256" key="7">
    <source>
        <dbReference type="PROSITE-ProRule" id="PRU00473"/>
    </source>
</evidence>
<dbReference type="InterPro" id="IPR025713">
    <property type="entry name" value="MotB-like_N_dom"/>
</dbReference>
<keyword evidence="4 8" id="KW-0812">Transmembrane</keyword>
<keyword evidence="10" id="KW-0969">Cilium</keyword>
<sequence>MPRRQQIDSGPRNDRWVISYADFITLLFAFFVVMYAISSVNEEKYKHLTEALSGVFVGVDQGKKENQPSTDGSSNSGFGVFTGGKTTVDAPEITISRPDQKETDALKALREEVEVNFASLIDEGQIKVTGNDLWLSIELRSNYLFPSGGALPDAAADSLLDAIAQMLKGKQNPIHVEGFTDNQKISTDAFPSNWELSSARAAAVVRLLAYFGVEPERMAAVGYGEYQPAYSNRTREGQRLNRRVLIVVSRDEKVRRTVSSFGSQQVSADAVSTVFANPDKKEMPAIEQVETDGGDVLFRQAEPDASQQEER</sequence>
<keyword evidence="11" id="KW-1185">Reference proteome</keyword>
<comment type="similarity">
    <text evidence="2">Belongs to the MotB family.</text>
</comment>
<keyword evidence="10" id="KW-0966">Cell projection</keyword>
<evidence type="ECO:0000256" key="2">
    <source>
        <dbReference type="ARBA" id="ARBA00008914"/>
    </source>
</evidence>
<dbReference type="PANTHER" id="PTHR30329:SF20">
    <property type="entry name" value="EXPORTED PROTEIN"/>
    <property type="match status" value="1"/>
</dbReference>
<evidence type="ECO:0000256" key="4">
    <source>
        <dbReference type="ARBA" id="ARBA00022692"/>
    </source>
</evidence>
<evidence type="ECO:0000256" key="3">
    <source>
        <dbReference type="ARBA" id="ARBA00022475"/>
    </source>
</evidence>
<dbReference type="Proteomes" id="UP001449225">
    <property type="component" value="Unassembled WGS sequence"/>
</dbReference>
<dbReference type="SUPFAM" id="SSF103088">
    <property type="entry name" value="OmpA-like"/>
    <property type="match status" value="1"/>
</dbReference>
<proteinExistence type="inferred from homology"/>
<comment type="caution">
    <text evidence="10">The sequence shown here is derived from an EMBL/GenBank/DDBJ whole genome shotgun (WGS) entry which is preliminary data.</text>
</comment>
<evidence type="ECO:0000313" key="11">
    <source>
        <dbReference type="Proteomes" id="UP001449225"/>
    </source>
</evidence>
<evidence type="ECO:0000256" key="5">
    <source>
        <dbReference type="ARBA" id="ARBA00022989"/>
    </source>
</evidence>
<dbReference type="NCBIfam" id="NF006541">
    <property type="entry name" value="PRK09038.1"/>
    <property type="match status" value="1"/>
</dbReference>
<keyword evidence="6 7" id="KW-0472">Membrane</keyword>
<organism evidence="10 11">
    <name type="scientific">Neptuniibacter pectenicola</name>
    <dbReference type="NCBI Taxonomy" id="1806669"/>
    <lineage>
        <taxon>Bacteria</taxon>
        <taxon>Pseudomonadati</taxon>
        <taxon>Pseudomonadota</taxon>
        <taxon>Gammaproteobacteria</taxon>
        <taxon>Oceanospirillales</taxon>
        <taxon>Oceanospirillaceae</taxon>
        <taxon>Neptuniibacter</taxon>
    </lineage>
</organism>
<evidence type="ECO:0000313" key="10">
    <source>
        <dbReference type="EMBL" id="MEM5536652.1"/>
    </source>
</evidence>
<dbReference type="InterPro" id="IPR036737">
    <property type="entry name" value="OmpA-like_sf"/>
</dbReference>
<keyword evidence="5 8" id="KW-1133">Transmembrane helix</keyword>
<dbReference type="EMBL" id="JBBMRA010000007">
    <property type="protein sequence ID" value="MEM5536652.1"/>
    <property type="molecule type" value="Genomic_DNA"/>
</dbReference>
<comment type="subcellular location">
    <subcellularLocation>
        <location evidence="1">Cell membrane</location>
        <topology evidence="1">Single-pass membrane protein</topology>
    </subcellularLocation>
</comment>
<dbReference type="Pfam" id="PF00691">
    <property type="entry name" value="OmpA"/>
    <property type="match status" value="1"/>
</dbReference>
<evidence type="ECO:0000256" key="1">
    <source>
        <dbReference type="ARBA" id="ARBA00004162"/>
    </source>
</evidence>
<dbReference type="Gene3D" id="3.30.1330.60">
    <property type="entry name" value="OmpA-like domain"/>
    <property type="match status" value="1"/>
</dbReference>
<evidence type="ECO:0000256" key="6">
    <source>
        <dbReference type="ARBA" id="ARBA00023136"/>
    </source>
</evidence>
<keyword evidence="10" id="KW-0282">Flagellum</keyword>
<dbReference type="PROSITE" id="PS51123">
    <property type="entry name" value="OMPA_2"/>
    <property type="match status" value="1"/>
</dbReference>
<accession>A0ABU9TTX7</accession>
<protein>
    <submittedName>
        <fullName evidence="10">Flagellar motor protein MotD</fullName>
    </submittedName>
</protein>
<feature type="transmembrane region" description="Helical" evidence="8">
    <location>
        <begin position="20"/>
        <end position="37"/>
    </location>
</feature>
<gene>
    <name evidence="10" type="primary">motD</name>
    <name evidence="10" type="ORF">WNY58_09655</name>
</gene>
<reference evidence="10 11" key="1">
    <citation type="submission" date="2024-03" db="EMBL/GenBank/DDBJ databases">
        <title>Community enrichment and isolation of bacterial strains for fucoidan degradation.</title>
        <authorList>
            <person name="Sichert A."/>
        </authorList>
    </citation>
    <scope>NUCLEOTIDE SEQUENCE [LARGE SCALE GENOMIC DNA]</scope>
    <source>
        <strain evidence="10 11">AS76</strain>
    </source>
</reference>
<dbReference type="RefSeq" id="WP_342854414.1">
    <property type="nucleotide sequence ID" value="NZ_JBBMRA010000007.1"/>
</dbReference>
<dbReference type="PANTHER" id="PTHR30329">
    <property type="entry name" value="STATOR ELEMENT OF FLAGELLAR MOTOR COMPLEX"/>
    <property type="match status" value="1"/>
</dbReference>
<evidence type="ECO:0000256" key="8">
    <source>
        <dbReference type="SAM" id="Phobius"/>
    </source>
</evidence>
<dbReference type="Pfam" id="PF13677">
    <property type="entry name" value="MotB_plug"/>
    <property type="match status" value="1"/>
</dbReference>
<feature type="domain" description="OmpA-like" evidence="9">
    <location>
        <begin position="132"/>
        <end position="252"/>
    </location>
</feature>
<evidence type="ECO:0000259" key="9">
    <source>
        <dbReference type="PROSITE" id="PS51123"/>
    </source>
</evidence>
<dbReference type="InterPro" id="IPR050330">
    <property type="entry name" value="Bact_OuterMem_StrucFunc"/>
</dbReference>
<keyword evidence="3" id="KW-1003">Cell membrane</keyword>